<evidence type="ECO:0000256" key="7">
    <source>
        <dbReference type="ARBA" id="ARBA00023010"/>
    </source>
</evidence>
<dbReference type="InterPro" id="IPR026593">
    <property type="entry name" value="SecY"/>
</dbReference>
<organism evidence="14 15">
    <name type="scientific">Candidatus Merdibacter merdavium</name>
    <dbReference type="NCBI Taxonomy" id="2838692"/>
    <lineage>
        <taxon>Bacteria</taxon>
        <taxon>Bacillati</taxon>
        <taxon>Bacillota</taxon>
        <taxon>Erysipelotrichia</taxon>
        <taxon>Erysipelotrichales</taxon>
        <taxon>Erysipelotrichaceae</taxon>
        <taxon>Merdibacter</taxon>
    </lineage>
</organism>
<evidence type="ECO:0000256" key="5">
    <source>
        <dbReference type="ARBA" id="ARBA00022927"/>
    </source>
</evidence>
<evidence type="ECO:0000256" key="11">
    <source>
        <dbReference type="RuleBase" id="RU000537"/>
    </source>
</evidence>
<dbReference type="AlphaFoldDB" id="A0A9D2NP47"/>
<evidence type="ECO:0000256" key="2">
    <source>
        <dbReference type="ARBA" id="ARBA00005751"/>
    </source>
</evidence>
<comment type="caution">
    <text evidence="10">Lacks conserved residue(s) required for the propagation of feature annotation.</text>
</comment>
<evidence type="ECO:0000256" key="4">
    <source>
        <dbReference type="ARBA" id="ARBA00022692"/>
    </source>
</evidence>
<feature type="transmembrane region" description="Helical" evidence="10">
    <location>
        <begin position="113"/>
        <end position="130"/>
    </location>
</feature>
<accession>A0A9D2NP47</accession>
<feature type="transmembrane region" description="Helical" evidence="10">
    <location>
        <begin position="212"/>
        <end position="235"/>
    </location>
</feature>
<dbReference type="Pfam" id="PF00344">
    <property type="entry name" value="SecY"/>
    <property type="match status" value="1"/>
</dbReference>
<dbReference type="GO" id="GO:0043952">
    <property type="term" value="P:protein transport by the Sec complex"/>
    <property type="evidence" value="ECO:0007669"/>
    <property type="project" value="UniProtKB-UniRule"/>
</dbReference>
<feature type="transmembrane region" description="Helical" evidence="10">
    <location>
        <begin position="150"/>
        <end position="168"/>
    </location>
</feature>
<comment type="function">
    <text evidence="10 11">The central subunit of the protein translocation channel SecYEG. Consists of two halves formed by TMs 1-5 and 6-10. These two domains form a lateral gate at the front which open onto the bilayer between TMs 2 and 7, and are clamped together by SecE at the back. The channel is closed by both a pore ring composed of hydrophobic SecY resides and a short helix (helix 2A) on the extracellular side of the membrane which forms a plug. The plug probably moves laterally to allow the channel to open. The ring and the pore may move independently.</text>
</comment>
<dbReference type="HAMAP" id="MF_01465">
    <property type="entry name" value="SecY"/>
    <property type="match status" value="1"/>
</dbReference>
<dbReference type="InterPro" id="IPR030659">
    <property type="entry name" value="SecY_CS"/>
</dbReference>
<dbReference type="FunFam" id="1.10.3370.10:FF:000001">
    <property type="entry name" value="Preprotein translocase subunit SecY"/>
    <property type="match status" value="1"/>
</dbReference>
<evidence type="ECO:0000256" key="10">
    <source>
        <dbReference type="HAMAP-Rule" id="MF_01465"/>
    </source>
</evidence>
<feature type="transmembrane region" description="Helical" evidence="10">
    <location>
        <begin position="363"/>
        <end position="385"/>
    </location>
</feature>
<evidence type="ECO:0000256" key="8">
    <source>
        <dbReference type="ARBA" id="ARBA00023136"/>
    </source>
</evidence>
<sequence>MFAKFAAMLKNKDIRKRILYTLLVLFIFRFGAAITVPGVDTAELVRGMSDNSLFAMLNLLGGGGLEQFSIFALGVTPYITASIIIQLLSMDVIPALNELREGGASGRKKMDRYTRYLAVVLSFVQAYFMVWGFSTQYESLIVDGASVSKILYIATIFTAGSMFLLWLGDRISLKGIGNGVSIIIFAGIVGRLPGQISSMWTTLIGTGTGGALFSGLLSFALYLFCYLLIIVFVVFMNLAERKIPIQYTSSTVQTRHKDMTYLPLKINSASVIPVIFANALMMAPIQIASFFPANDFINGMNYILGMQNGWSLCVYVVLIILFTFFYTKMQIDPAKIAENLGKSGTYIPGIRPGNETKEYINKVLCRITVLGAIGLAFIAVLPHAIPLFTDLPSSMGIGGTGIIIVVGVALETVKQLEGQLTQKSYKRFFE</sequence>
<dbReference type="PROSITE" id="PS00756">
    <property type="entry name" value="SECY_2"/>
    <property type="match status" value="1"/>
</dbReference>
<dbReference type="PRINTS" id="PR00303">
    <property type="entry name" value="SECYTRNLCASE"/>
</dbReference>
<dbReference type="NCBIfam" id="TIGR00967">
    <property type="entry name" value="3a0501s007"/>
    <property type="match status" value="1"/>
</dbReference>
<dbReference type="GO" id="GO:0005886">
    <property type="term" value="C:plasma membrane"/>
    <property type="evidence" value="ECO:0007669"/>
    <property type="project" value="UniProtKB-SubCell"/>
</dbReference>
<comment type="subunit">
    <text evidence="10">Component of the Sec protein translocase complex. Heterotrimer consisting of SecY, SecE and SecG subunits. The heterotrimers can form oligomers, although 1 heterotrimer is thought to be able to translocate proteins. Interacts with the ribosome. Interacts with SecDF, and other proteins may be involved. Interacts with SecA.</text>
</comment>
<evidence type="ECO:0000313" key="15">
    <source>
        <dbReference type="Proteomes" id="UP000823896"/>
    </source>
</evidence>
<dbReference type="Gene3D" id="1.10.3370.10">
    <property type="entry name" value="SecY subunit domain"/>
    <property type="match status" value="1"/>
</dbReference>
<reference evidence="14" key="2">
    <citation type="submission" date="2021-04" db="EMBL/GenBank/DDBJ databases">
        <authorList>
            <person name="Gilroy R."/>
        </authorList>
    </citation>
    <scope>NUCLEOTIDE SEQUENCE</scope>
    <source>
        <strain evidence="14">CHK187-11901</strain>
    </source>
</reference>
<keyword evidence="3 10" id="KW-0813">Transport</keyword>
<comment type="subcellular location">
    <subcellularLocation>
        <location evidence="10">Cell membrane</location>
        <topology evidence="10">Multi-pass membrane protein</topology>
    </subcellularLocation>
    <subcellularLocation>
        <location evidence="1 12">Membrane</location>
        <topology evidence="1 12">Multi-pass membrane protein</topology>
    </subcellularLocation>
</comment>
<dbReference type="PANTHER" id="PTHR10906">
    <property type="entry name" value="SECY/SEC61-ALPHA FAMILY MEMBER"/>
    <property type="match status" value="1"/>
</dbReference>
<dbReference type="GO" id="GO:0006605">
    <property type="term" value="P:protein targeting"/>
    <property type="evidence" value="ECO:0007669"/>
    <property type="project" value="UniProtKB-UniRule"/>
</dbReference>
<feature type="transmembrane region" description="Helical" evidence="10">
    <location>
        <begin position="309"/>
        <end position="327"/>
    </location>
</feature>
<keyword evidence="10" id="KW-1003">Cell membrane</keyword>
<gene>
    <name evidence="10 14" type="primary">secY</name>
    <name evidence="14" type="ORF">H9702_02770</name>
</gene>
<dbReference type="PROSITE" id="PS00755">
    <property type="entry name" value="SECY_1"/>
    <property type="match status" value="1"/>
</dbReference>
<keyword evidence="7 10" id="KW-0811">Translocation</keyword>
<dbReference type="Proteomes" id="UP000823896">
    <property type="component" value="Unassembled WGS sequence"/>
</dbReference>
<name>A0A9D2NP47_9FIRM</name>
<feature type="transmembrane region" description="Helical" evidence="10">
    <location>
        <begin position="175"/>
        <end position="192"/>
    </location>
</feature>
<evidence type="ECO:0000256" key="13">
    <source>
        <dbReference type="RuleBase" id="RU004349"/>
    </source>
</evidence>
<evidence type="ECO:0000313" key="14">
    <source>
        <dbReference type="EMBL" id="HJC36036.1"/>
    </source>
</evidence>
<dbReference type="GO" id="GO:0065002">
    <property type="term" value="P:intracellular protein transmembrane transport"/>
    <property type="evidence" value="ECO:0007669"/>
    <property type="project" value="UniProtKB-UniRule"/>
</dbReference>
<dbReference type="EMBL" id="DWWM01000015">
    <property type="protein sequence ID" value="HJC36036.1"/>
    <property type="molecule type" value="Genomic_DNA"/>
</dbReference>
<evidence type="ECO:0000256" key="3">
    <source>
        <dbReference type="ARBA" id="ARBA00022448"/>
    </source>
</evidence>
<keyword evidence="8 10" id="KW-0472">Membrane</keyword>
<feature type="transmembrane region" description="Helical" evidence="10">
    <location>
        <begin position="266"/>
        <end position="289"/>
    </location>
</feature>
<evidence type="ECO:0000256" key="12">
    <source>
        <dbReference type="RuleBase" id="RU003484"/>
    </source>
</evidence>
<keyword evidence="6 10" id="KW-1133">Transmembrane helix</keyword>
<feature type="transmembrane region" description="Helical" evidence="10">
    <location>
        <begin position="68"/>
        <end position="93"/>
    </location>
</feature>
<dbReference type="InterPro" id="IPR023201">
    <property type="entry name" value="SecY_dom_sf"/>
</dbReference>
<evidence type="ECO:0000256" key="9">
    <source>
        <dbReference type="ARBA" id="ARBA00039733"/>
    </source>
</evidence>
<comment type="similarity">
    <text evidence="2 10 13">Belongs to the SecY/SEC61-alpha family.</text>
</comment>
<dbReference type="PIRSF" id="PIRSF004557">
    <property type="entry name" value="SecY"/>
    <property type="match status" value="1"/>
</dbReference>
<dbReference type="SUPFAM" id="SSF103491">
    <property type="entry name" value="Preprotein translocase SecY subunit"/>
    <property type="match status" value="1"/>
</dbReference>
<dbReference type="InterPro" id="IPR002208">
    <property type="entry name" value="SecY/SEC61-alpha"/>
</dbReference>
<feature type="transmembrane region" description="Helical" evidence="10">
    <location>
        <begin position="391"/>
        <end position="410"/>
    </location>
</feature>
<evidence type="ECO:0000256" key="6">
    <source>
        <dbReference type="ARBA" id="ARBA00022989"/>
    </source>
</evidence>
<proteinExistence type="inferred from homology"/>
<keyword evidence="5 10" id="KW-0653">Protein transport</keyword>
<reference evidence="14" key="1">
    <citation type="journal article" date="2021" name="PeerJ">
        <title>Extensive microbial diversity within the chicken gut microbiome revealed by metagenomics and culture.</title>
        <authorList>
            <person name="Gilroy R."/>
            <person name="Ravi A."/>
            <person name="Getino M."/>
            <person name="Pursley I."/>
            <person name="Horton D.L."/>
            <person name="Alikhan N.F."/>
            <person name="Baker D."/>
            <person name="Gharbi K."/>
            <person name="Hall N."/>
            <person name="Watson M."/>
            <person name="Adriaenssens E.M."/>
            <person name="Foster-Nyarko E."/>
            <person name="Jarju S."/>
            <person name="Secka A."/>
            <person name="Antonio M."/>
            <person name="Oren A."/>
            <person name="Chaudhuri R.R."/>
            <person name="La Ragione R."/>
            <person name="Hildebrand F."/>
            <person name="Pallen M.J."/>
        </authorList>
    </citation>
    <scope>NUCLEOTIDE SEQUENCE</scope>
    <source>
        <strain evidence="14">CHK187-11901</strain>
    </source>
</reference>
<keyword evidence="4 10" id="KW-0812">Transmembrane</keyword>
<protein>
    <recommendedName>
        <fullName evidence="9 10">Protein translocase subunit SecY</fullName>
    </recommendedName>
</protein>
<comment type="caution">
    <text evidence="14">The sequence shown here is derived from an EMBL/GenBank/DDBJ whole genome shotgun (WGS) entry which is preliminary data.</text>
</comment>
<evidence type="ECO:0000256" key="1">
    <source>
        <dbReference type="ARBA" id="ARBA00004141"/>
    </source>
</evidence>